<evidence type="ECO:0000313" key="8">
    <source>
        <dbReference type="Proteomes" id="UP000219285"/>
    </source>
</evidence>
<reference evidence="7 8" key="2">
    <citation type="submission" date="2020-04" db="EMBL/GenBank/DDBJ databases">
        <title>Complete genome sequence of Alteromonas pelagimontana 5.12T.</title>
        <authorList>
            <person name="Sinha R.K."/>
            <person name="Krishnan K.P."/>
            <person name="Kurian J.P."/>
        </authorList>
    </citation>
    <scope>NUCLEOTIDE SEQUENCE [LARGE SCALE GENOMIC DNA]</scope>
    <source>
        <strain evidence="7 8">5.12</strain>
    </source>
</reference>
<organism evidence="7 8">
    <name type="scientific">Alteromonas pelagimontana</name>
    <dbReference type="NCBI Taxonomy" id="1858656"/>
    <lineage>
        <taxon>Bacteria</taxon>
        <taxon>Pseudomonadati</taxon>
        <taxon>Pseudomonadota</taxon>
        <taxon>Gammaproteobacteria</taxon>
        <taxon>Alteromonadales</taxon>
        <taxon>Alteromonadaceae</taxon>
        <taxon>Alteromonas/Salinimonas group</taxon>
        <taxon>Alteromonas</taxon>
    </lineage>
</organism>
<dbReference type="PANTHER" id="PTHR11076">
    <property type="entry name" value="DNA REPAIR POLYMERASE UMUC / TRANSFERASE FAMILY MEMBER"/>
    <property type="match status" value="1"/>
</dbReference>
<dbReference type="PROSITE" id="PS50173">
    <property type="entry name" value="UMUC"/>
    <property type="match status" value="1"/>
</dbReference>
<dbReference type="Pfam" id="PF11799">
    <property type="entry name" value="IMS_C"/>
    <property type="match status" value="1"/>
</dbReference>
<dbReference type="InterPro" id="IPR050116">
    <property type="entry name" value="DNA_polymerase-Y"/>
</dbReference>
<keyword evidence="8" id="KW-1185">Reference proteome</keyword>
<dbReference type="OrthoDB" id="9808813at2"/>
<dbReference type="AlphaFoldDB" id="A0A6M4MGF0"/>
<evidence type="ECO:0000313" key="7">
    <source>
        <dbReference type="EMBL" id="QJR82153.1"/>
    </source>
</evidence>
<dbReference type="SUPFAM" id="SSF56672">
    <property type="entry name" value="DNA/RNA polymerases"/>
    <property type="match status" value="1"/>
</dbReference>
<dbReference type="GO" id="GO:0006281">
    <property type="term" value="P:DNA repair"/>
    <property type="evidence" value="ECO:0007669"/>
    <property type="project" value="UniProtKB-KW"/>
</dbReference>
<dbReference type="Pfam" id="PF11798">
    <property type="entry name" value="IMS_HHH"/>
    <property type="match status" value="1"/>
</dbReference>
<sequence>MFALVDAVSMYASCEKVFDVSIHKRPVIVLSNNDGCVVAVCPIAKRLGFKKFVPFFQVANEAKKARVVVRSSNYALYADLSQRMMDTCARYAPESHVYSIDECFLRYDFTETDSAFWYDLGIQIRKRVWREVCLPVGVGFGPTPTLAKVANHAAKKIQGFDGVAIIATESEKKAVLNQMDVTDVWGIGRRLGARFNSMGITTALDLYKQTPSHMRNLFSINVENTIRELRGEIRFNWDTERPDKKEIYSTRSFGKRITDKQQLRSALVTHAEIVATKLRKRGCLAQSAVIFATNSPHDDAPYYRKSLLFPFSTPTKDTRQIISAVSDGIDALFMKGIKFYKCGVGLVDLVSENEHRQQDLFSSSADNASLMRCLDSINQRYGRNTLHFGARQKHQLFDMRRGFLSKCATTRWEDIPRILC</sequence>
<dbReference type="EMBL" id="CP052766">
    <property type="protein sequence ID" value="QJR82153.1"/>
    <property type="molecule type" value="Genomic_DNA"/>
</dbReference>
<gene>
    <name evidence="7" type="ORF">CA267_016045</name>
</gene>
<dbReference type="KEGG" id="apel:CA267_016045"/>
<dbReference type="Gene3D" id="3.40.1170.60">
    <property type="match status" value="1"/>
</dbReference>
<dbReference type="Gene3D" id="3.30.70.270">
    <property type="match status" value="1"/>
</dbReference>
<keyword evidence="5" id="KW-0742">SOS response</keyword>
<dbReference type="InterPro" id="IPR024728">
    <property type="entry name" value="PolY_HhH_motif"/>
</dbReference>
<dbReference type="Pfam" id="PF13438">
    <property type="entry name" value="DUF4113"/>
    <property type="match status" value="1"/>
</dbReference>
<dbReference type="CDD" id="cd01700">
    <property type="entry name" value="PolY_Pol_V_umuC"/>
    <property type="match status" value="1"/>
</dbReference>
<evidence type="ECO:0000256" key="3">
    <source>
        <dbReference type="ARBA" id="ARBA00023199"/>
    </source>
</evidence>
<dbReference type="GO" id="GO:0005829">
    <property type="term" value="C:cytosol"/>
    <property type="evidence" value="ECO:0007669"/>
    <property type="project" value="TreeGrafter"/>
</dbReference>
<feature type="domain" description="UmuC" evidence="6">
    <location>
        <begin position="2"/>
        <end position="188"/>
    </location>
</feature>
<keyword evidence="3" id="KW-0741">SOS mutagenesis</keyword>
<dbReference type="Gene3D" id="1.10.150.20">
    <property type="entry name" value="5' to 3' exonuclease, C-terminal subdomain"/>
    <property type="match status" value="1"/>
</dbReference>
<dbReference type="GO" id="GO:0009432">
    <property type="term" value="P:SOS response"/>
    <property type="evidence" value="ECO:0007669"/>
    <property type="project" value="UniProtKB-KW"/>
</dbReference>
<evidence type="ECO:0000256" key="5">
    <source>
        <dbReference type="ARBA" id="ARBA00023236"/>
    </source>
</evidence>
<name>A0A6M4MGF0_9ALTE</name>
<dbReference type="Proteomes" id="UP000219285">
    <property type="component" value="Chromosome"/>
</dbReference>
<dbReference type="InterPro" id="IPR043502">
    <property type="entry name" value="DNA/RNA_pol_sf"/>
</dbReference>
<dbReference type="GO" id="GO:0003684">
    <property type="term" value="F:damaged DNA binding"/>
    <property type="evidence" value="ECO:0007669"/>
    <property type="project" value="InterPro"/>
</dbReference>
<dbReference type="GO" id="GO:0003887">
    <property type="term" value="F:DNA-directed DNA polymerase activity"/>
    <property type="evidence" value="ECO:0007669"/>
    <property type="project" value="TreeGrafter"/>
</dbReference>
<dbReference type="InterPro" id="IPR001126">
    <property type="entry name" value="UmuC"/>
</dbReference>
<protein>
    <submittedName>
        <fullName evidence="7">Y-family DNA polymerase</fullName>
    </submittedName>
</protein>
<evidence type="ECO:0000256" key="2">
    <source>
        <dbReference type="ARBA" id="ARBA00022763"/>
    </source>
</evidence>
<dbReference type="PANTHER" id="PTHR11076:SF34">
    <property type="entry name" value="PROTEIN UMUC"/>
    <property type="match status" value="1"/>
</dbReference>
<keyword evidence="4" id="KW-0234">DNA repair</keyword>
<keyword evidence="2" id="KW-0227">DNA damage</keyword>
<proteinExistence type="inferred from homology"/>
<accession>A0A6M4MGF0</accession>
<evidence type="ECO:0000259" key="6">
    <source>
        <dbReference type="PROSITE" id="PS50173"/>
    </source>
</evidence>
<dbReference type="Pfam" id="PF00817">
    <property type="entry name" value="IMS"/>
    <property type="match status" value="1"/>
</dbReference>
<dbReference type="InterPro" id="IPR017961">
    <property type="entry name" value="DNA_pol_Y-fam_little_finger"/>
</dbReference>
<evidence type="ECO:0000256" key="1">
    <source>
        <dbReference type="ARBA" id="ARBA00010945"/>
    </source>
</evidence>
<dbReference type="GO" id="GO:0042276">
    <property type="term" value="P:error-prone translesion synthesis"/>
    <property type="evidence" value="ECO:0007669"/>
    <property type="project" value="TreeGrafter"/>
</dbReference>
<comment type="similarity">
    <text evidence="1">Belongs to the DNA polymerase type-Y family.</text>
</comment>
<dbReference type="InterPro" id="IPR043128">
    <property type="entry name" value="Rev_trsase/Diguanyl_cyclase"/>
</dbReference>
<dbReference type="RefSeq" id="WP_075609852.1">
    <property type="nucleotide sequence ID" value="NZ_CP052766.1"/>
</dbReference>
<dbReference type="InterPro" id="IPR025188">
    <property type="entry name" value="DUF4113"/>
</dbReference>
<evidence type="ECO:0000256" key="4">
    <source>
        <dbReference type="ARBA" id="ARBA00023204"/>
    </source>
</evidence>
<reference evidence="8" key="1">
    <citation type="submission" date="2014-12" db="EMBL/GenBank/DDBJ databases">
        <title>Complete genome sequence of a multi-drug resistant Klebsiella pneumoniae.</title>
        <authorList>
            <person name="Hua X."/>
            <person name="Chen Q."/>
            <person name="Li X."/>
            <person name="Feng Y."/>
            <person name="Ruan Z."/>
            <person name="Yu Y."/>
        </authorList>
    </citation>
    <scope>NUCLEOTIDE SEQUENCE [LARGE SCALE GENOMIC DNA]</scope>
    <source>
        <strain evidence="8">5.12</strain>
    </source>
</reference>